<dbReference type="InterPro" id="IPR013362">
    <property type="entry name" value="Pilus_4_PilV"/>
</dbReference>
<dbReference type="Proteomes" id="UP000002964">
    <property type="component" value="Unassembled WGS sequence"/>
</dbReference>
<dbReference type="HOGENOM" id="CLU_103234_3_0_6"/>
<dbReference type="RefSeq" id="WP_009147235.1">
    <property type="nucleotide sequence ID" value="NZ_CP121471.1"/>
</dbReference>
<evidence type="ECO:0000313" key="2">
    <source>
        <dbReference type="EMBL" id="EIC23150.1"/>
    </source>
</evidence>
<keyword evidence="3" id="KW-1185">Reference proteome</keyword>
<dbReference type="Pfam" id="PF07963">
    <property type="entry name" value="N_methyl"/>
    <property type="match status" value="1"/>
</dbReference>
<reference evidence="3" key="1">
    <citation type="submission" date="2011-06" db="EMBL/GenBank/DDBJ databases">
        <authorList>
            <consortium name="US DOE Joint Genome Institute (JGI-PGF)"/>
            <person name="Lucas S."/>
            <person name="Han J."/>
            <person name="Lapidus A."/>
            <person name="Cheng J.-F."/>
            <person name="Goodwin L."/>
            <person name="Pitluck S."/>
            <person name="Peters L."/>
            <person name="Land M.L."/>
            <person name="Hauser L."/>
            <person name="Vogl K."/>
            <person name="Liu Z."/>
            <person name="Overmann J."/>
            <person name="Frigaard N.-U."/>
            <person name="Bryant D.A."/>
            <person name="Woyke T.J."/>
        </authorList>
    </citation>
    <scope>NUCLEOTIDE SEQUENCE [LARGE SCALE GENOMIC DNA]</scope>
    <source>
        <strain evidence="3">970</strain>
    </source>
</reference>
<proteinExistence type="predicted"/>
<dbReference type="NCBIfam" id="TIGR02523">
    <property type="entry name" value="type_IV_pilV"/>
    <property type="match status" value="1"/>
</dbReference>
<gene>
    <name evidence="2" type="ORF">Thi970DRAFT_00803</name>
</gene>
<dbReference type="EMBL" id="JH603168">
    <property type="protein sequence ID" value="EIC23150.1"/>
    <property type="molecule type" value="Genomic_DNA"/>
</dbReference>
<dbReference type="InterPro" id="IPR012902">
    <property type="entry name" value="N_methyl_site"/>
</dbReference>
<evidence type="ECO:0000256" key="1">
    <source>
        <dbReference type="SAM" id="Phobius"/>
    </source>
</evidence>
<keyword evidence="1" id="KW-1133">Transmembrane helix</keyword>
<dbReference type="eggNOG" id="COG4967">
    <property type="taxonomic scope" value="Bacteria"/>
</dbReference>
<protein>
    <submittedName>
        <fullName evidence="2">Type IV pilus modification protein PilV</fullName>
    </submittedName>
</protein>
<feature type="transmembrane region" description="Helical" evidence="1">
    <location>
        <begin position="20"/>
        <end position="42"/>
    </location>
</feature>
<dbReference type="STRING" id="631362.Thi970DRAFT_00803"/>
<keyword evidence="1" id="KW-0472">Membrane</keyword>
<dbReference type="AlphaFoldDB" id="H8YXH4"/>
<dbReference type="NCBIfam" id="TIGR02532">
    <property type="entry name" value="IV_pilin_GFxxxE"/>
    <property type="match status" value="1"/>
</dbReference>
<reference evidence="2 3" key="2">
    <citation type="submission" date="2011-11" db="EMBL/GenBank/DDBJ databases">
        <authorList>
            <consortium name="US DOE Joint Genome Institute"/>
            <person name="Lucas S."/>
            <person name="Han J."/>
            <person name="Lapidus A."/>
            <person name="Cheng J.-F."/>
            <person name="Goodwin L."/>
            <person name="Pitluck S."/>
            <person name="Peters L."/>
            <person name="Ovchinnikova G."/>
            <person name="Zhang X."/>
            <person name="Detter J.C."/>
            <person name="Han C."/>
            <person name="Tapia R."/>
            <person name="Land M."/>
            <person name="Hauser L."/>
            <person name="Kyrpides N."/>
            <person name="Ivanova N."/>
            <person name="Pagani I."/>
            <person name="Vogl K."/>
            <person name="Liu Z."/>
            <person name="Overmann J."/>
            <person name="Frigaard N.-U."/>
            <person name="Bryant D."/>
            <person name="Woyke T."/>
        </authorList>
    </citation>
    <scope>NUCLEOTIDE SEQUENCE [LARGE SCALE GENOMIC DNA]</scope>
    <source>
        <strain evidence="2 3">970</strain>
    </source>
</reference>
<keyword evidence="1" id="KW-0812">Transmembrane</keyword>
<dbReference type="OrthoDB" id="8547299at2"/>
<sequence length="183" mass="19699">MKTIFNRCSATHQGFTLIEVLIAAIVLAVGLLGMAGLNATALKLSNGAQQRTQASQLAYQMGDAMRANSGYAEGYLGNHSVDACNLSFARAEGTEPAETVDKAVAELIIDDEIAHWGNQLACQLSSGEGVIARNGTLYRITVCWDHSREETLDKDGNPTVEVDPFCDQEGLKGTMHFTYVTDL</sequence>
<accession>H8YXH4</accession>
<evidence type="ECO:0000313" key="3">
    <source>
        <dbReference type="Proteomes" id="UP000002964"/>
    </source>
</evidence>
<name>H8YXH4_9GAMM</name>
<organism evidence="2 3">
    <name type="scientific">Thiorhodovibrio frisius</name>
    <dbReference type="NCBI Taxonomy" id="631362"/>
    <lineage>
        <taxon>Bacteria</taxon>
        <taxon>Pseudomonadati</taxon>
        <taxon>Pseudomonadota</taxon>
        <taxon>Gammaproteobacteria</taxon>
        <taxon>Chromatiales</taxon>
        <taxon>Chromatiaceae</taxon>
        <taxon>Thiorhodovibrio</taxon>
    </lineage>
</organism>